<reference evidence="2 3" key="1">
    <citation type="submission" date="2014-04" db="EMBL/GenBank/DDBJ databases">
        <authorList>
            <consortium name="DOE Joint Genome Institute"/>
            <person name="Kuo A."/>
            <person name="Gay G."/>
            <person name="Dore J."/>
            <person name="Kohler A."/>
            <person name="Nagy L.G."/>
            <person name="Floudas D."/>
            <person name="Copeland A."/>
            <person name="Barry K.W."/>
            <person name="Cichocki N."/>
            <person name="Veneault-Fourrey C."/>
            <person name="LaButti K."/>
            <person name="Lindquist E.A."/>
            <person name="Lipzen A."/>
            <person name="Lundell T."/>
            <person name="Morin E."/>
            <person name="Murat C."/>
            <person name="Sun H."/>
            <person name="Tunlid A."/>
            <person name="Henrissat B."/>
            <person name="Grigoriev I.V."/>
            <person name="Hibbett D.S."/>
            <person name="Martin F."/>
            <person name="Nordberg H.P."/>
            <person name="Cantor M.N."/>
            <person name="Hua S.X."/>
        </authorList>
    </citation>
    <scope>NUCLEOTIDE SEQUENCE [LARGE SCALE GENOMIC DNA]</scope>
    <source>
        <strain evidence="3">h7</strain>
    </source>
</reference>
<name>A0A0C2Y9Z9_HEBCY</name>
<gene>
    <name evidence="2" type="ORF">M413DRAFT_251460</name>
</gene>
<evidence type="ECO:0000313" key="3">
    <source>
        <dbReference type="Proteomes" id="UP000053424"/>
    </source>
</evidence>
<organism evidence="2 3">
    <name type="scientific">Hebeloma cylindrosporum</name>
    <dbReference type="NCBI Taxonomy" id="76867"/>
    <lineage>
        <taxon>Eukaryota</taxon>
        <taxon>Fungi</taxon>
        <taxon>Dikarya</taxon>
        <taxon>Basidiomycota</taxon>
        <taxon>Agaricomycotina</taxon>
        <taxon>Agaricomycetes</taxon>
        <taxon>Agaricomycetidae</taxon>
        <taxon>Agaricales</taxon>
        <taxon>Agaricineae</taxon>
        <taxon>Hymenogastraceae</taxon>
        <taxon>Hebeloma</taxon>
    </lineage>
</organism>
<dbReference type="EMBL" id="KN831794">
    <property type="protein sequence ID" value="KIM37857.1"/>
    <property type="molecule type" value="Genomic_DNA"/>
</dbReference>
<keyword evidence="1" id="KW-0472">Membrane</keyword>
<dbReference type="Proteomes" id="UP000053424">
    <property type="component" value="Unassembled WGS sequence"/>
</dbReference>
<dbReference type="HOGENOM" id="CLU_2961030_0_0_1"/>
<protein>
    <submittedName>
        <fullName evidence="2">Uncharacterized protein</fullName>
    </submittedName>
</protein>
<keyword evidence="1" id="KW-0812">Transmembrane</keyword>
<evidence type="ECO:0000256" key="1">
    <source>
        <dbReference type="SAM" id="Phobius"/>
    </source>
</evidence>
<evidence type="ECO:0000313" key="2">
    <source>
        <dbReference type="EMBL" id="KIM37857.1"/>
    </source>
</evidence>
<keyword evidence="1" id="KW-1133">Transmembrane helix</keyword>
<reference evidence="3" key="2">
    <citation type="submission" date="2015-01" db="EMBL/GenBank/DDBJ databases">
        <title>Evolutionary Origins and Diversification of the Mycorrhizal Mutualists.</title>
        <authorList>
            <consortium name="DOE Joint Genome Institute"/>
            <consortium name="Mycorrhizal Genomics Consortium"/>
            <person name="Kohler A."/>
            <person name="Kuo A."/>
            <person name="Nagy L.G."/>
            <person name="Floudas D."/>
            <person name="Copeland A."/>
            <person name="Barry K.W."/>
            <person name="Cichocki N."/>
            <person name="Veneault-Fourrey C."/>
            <person name="LaButti K."/>
            <person name="Lindquist E.A."/>
            <person name="Lipzen A."/>
            <person name="Lundell T."/>
            <person name="Morin E."/>
            <person name="Murat C."/>
            <person name="Riley R."/>
            <person name="Ohm R."/>
            <person name="Sun H."/>
            <person name="Tunlid A."/>
            <person name="Henrissat B."/>
            <person name="Grigoriev I.V."/>
            <person name="Hibbett D.S."/>
            <person name="Martin F."/>
        </authorList>
    </citation>
    <scope>NUCLEOTIDE SEQUENCE [LARGE SCALE GENOMIC DNA]</scope>
    <source>
        <strain evidence="3">h7</strain>
    </source>
</reference>
<sequence>MIHPSLILSKEMIFSSGSALLAHINMVGINATVVFEREMRKIQVSVHYMVTMVKYAVNK</sequence>
<proteinExistence type="predicted"/>
<feature type="transmembrane region" description="Helical" evidence="1">
    <location>
        <begin position="12"/>
        <end position="35"/>
    </location>
</feature>
<dbReference type="AlphaFoldDB" id="A0A0C2Y9Z9"/>
<accession>A0A0C2Y9Z9</accession>
<keyword evidence="3" id="KW-1185">Reference proteome</keyword>